<organism evidence="2 3">
    <name type="scientific">Streptomyces microflavus</name>
    <name type="common">Streptomyces lipmanii</name>
    <dbReference type="NCBI Taxonomy" id="1919"/>
    <lineage>
        <taxon>Bacteria</taxon>
        <taxon>Bacillati</taxon>
        <taxon>Actinomycetota</taxon>
        <taxon>Actinomycetes</taxon>
        <taxon>Kitasatosporales</taxon>
        <taxon>Streptomycetaceae</taxon>
        <taxon>Streptomyces</taxon>
    </lineage>
</organism>
<evidence type="ECO:0000256" key="1">
    <source>
        <dbReference type="SAM" id="MobiDB-lite"/>
    </source>
</evidence>
<protein>
    <submittedName>
        <fullName evidence="2">Uncharacterized protein</fullName>
    </submittedName>
</protein>
<reference evidence="2 3" key="1">
    <citation type="submission" date="2020-05" db="EMBL/GenBank/DDBJ databases">
        <title>Whole genome shotgun sequence of Streptomyces microflavus NBRC 13062.</title>
        <authorList>
            <person name="Komaki H."/>
            <person name="Tamura T."/>
        </authorList>
    </citation>
    <scope>NUCLEOTIDE SEQUENCE [LARGE SCALE GENOMIC DNA]</scope>
    <source>
        <strain evidence="2 3">NBRC 13062</strain>
    </source>
</reference>
<comment type="caution">
    <text evidence="2">The sequence shown here is derived from an EMBL/GenBank/DDBJ whole genome shotgun (WGS) entry which is preliminary data.</text>
</comment>
<feature type="compositionally biased region" description="Gly residues" evidence="1">
    <location>
        <begin position="41"/>
        <end position="53"/>
    </location>
</feature>
<dbReference type="Proteomes" id="UP000498740">
    <property type="component" value="Unassembled WGS sequence"/>
</dbReference>
<evidence type="ECO:0000313" key="3">
    <source>
        <dbReference type="Proteomes" id="UP000498740"/>
    </source>
</evidence>
<sequence length="53" mass="5499">MVTADNVGPLMLQYGIELVRGKQLYGALADDDPRTTPRQAVGGGGSVLDHGGM</sequence>
<feature type="region of interest" description="Disordered" evidence="1">
    <location>
        <begin position="30"/>
        <end position="53"/>
    </location>
</feature>
<dbReference type="AlphaFoldDB" id="A0A7J0CJ87"/>
<name>A0A7J0CJ87_STRMI</name>
<accession>A0A7J0CJ87</accession>
<evidence type="ECO:0000313" key="2">
    <source>
        <dbReference type="EMBL" id="GFN02348.1"/>
    </source>
</evidence>
<proteinExistence type="predicted"/>
<gene>
    <name evidence="2" type="ORF">Smic_09040</name>
</gene>
<dbReference type="EMBL" id="BLWD01000001">
    <property type="protein sequence ID" value="GFN02348.1"/>
    <property type="molecule type" value="Genomic_DNA"/>
</dbReference>